<dbReference type="InterPro" id="IPR012674">
    <property type="entry name" value="Calycin"/>
</dbReference>
<evidence type="ECO:0000256" key="8">
    <source>
        <dbReference type="ARBA" id="ARBA00023157"/>
    </source>
</evidence>
<dbReference type="Gene3D" id="2.40.128.20">
    <property type="match status" value="1"/>
</dbReference>
<keyword evidence="6 10" id="KW-0732">Signal</keyword>
<dbReference type="GO" id="GO:0005576">
    <property type="term" value="C:extracellular region"/>
    <property type="evidence" value="ECO:0007669"/>
    <property type="project" value="UniProtKB-SubCell"/>
</dbReference>
<dbReference type="GO" id="GO:0006629">
    <property type="term" value="P:lipid metabolic process"/>
    <property type="evidence" value="ECO:0007669"/>
    <property type="project" value="TreeGrafter"/>
</dbReference>
<sequence length="198" mass="21673">MQKTILAIIALALFGIAQAQVEFTGACPSNVEVQCDFKVEPYLGTWYEYAKYPVFFETGGKCITAEYTLKEDGDVGVVNSMIDTKTKKITDIVGYAVPVENAKLKVTFPVSTSFNATSNYWVLSTDYTSYSVVYSCQPSQDDAHSVTVWILTRERQPSADLIAKAENILTQNGVSLSELTVTDQSDCKIEPVADGSCS</sequence>
<evidence type="ECO:0000256" key="6">
    <source>
        <dbReference type="ARBA" id="ARBA00022729"/>
    </source>
</evidence>
<protein>
    <recommendedName>
        <fullName evidence="3">Apolipoprotein D</fullName>
    </recommendedName>
</protein>
<evidence type="ECO:0000256" key="10">
    <source>
        <dbReference type="PIRNR" id="PIRNR036893"/>
    </source>
</evidence>
<evidence type="ECO:0000256" key="2">
    <source>
        <dbReference type="ARBA" id="ARBA00006889"/>
    </source>
</evidence>
<dbReference type="PANTHER" id="PTHR10612">
    <property type="entry name" value="APOLIPOPROTEIN D"/>
    <property type="match status" value="1"/>
</dbReference>
<dbReference type="GO" id="GO:0000302">
    <property type="term" value="P:response to reactive oxygen species"/>
    <property type="evidence" value="ECO:0007669"/>
    <property type="project" value="TreeGrafter"/>
</dbReference>
<feature type="domain" description="Lipocalin/cytosolic fatty-acid binding" evidence="11">
    <location>
        <begin position="38"/>
        <end position="184"/>
    </location>
</feature>
<dbReference type="EMBL" id="GAMC01002289">
    <property type="protein sequence ID" value="JAC04267.1"/>
    <property type="molecule type" value="mRNA"/>
</dbReference>
<dbReference type="Proteomes" id="UP000606786">
    <property type="component" value="Unassembled WGS sequence"/>
</dbReference>
<evidence type="ECO:0000256" key="7">
    <source>
        <dbReference type="ARBA" id="ARBA00023121"/>
    </source>
</evidence>
<reference evidence="13" key="1">
    <citation type="submission" date="2013-07" db="EMBL/GenBank/DDBJ databases">
        <authorList>
            <person name="Geib S."/>
        </authorList>
    </citation>
    <scope>NUCLEOTIDE SEQUENCE</scope>
</reference>
<organism evidence="13">
    <name type="scientific">Ceratitis capitata</name>
    <name type="common">Mediterranean fruit fly</name>
    <name type="synonym">Tephritis capitata</name>
    <dbReference type="NCBI Taxonomy" id="7213"/>
    <lineage>
        <taxon>Eukaryota</taxon>
        <taxon>Metazoa</taxon>
        <taxon>Ecdysozoa</taxon>
        <taxon>Arthropoda</taxon>
        <taxon>Hexapoda</taxon>
        <taxon>Insecta</taxon>
        <taxon>Pterygota</taxon>
        <taxon>Neoptera</taxon>
        <taxon>Endopterygota</taxon>
        <taxon>Diptera</taxon>
        <taxon>Brachycera</taxon>
        <taxon>Muscomorpha</taxon>
        <taxon>Tephritoidea</taxon>
        <taxon>Tephritidae</taxon>
        <taxon>Ceratitis</taxon>
        <taxon>Ceratitis</taxon>
    </lineage>
</organism>
<evidence type="ECO:0000313" key="13">
    <source>
        <dbReference type="EMBL" id="JAC04267.1"/>
    </source>
</evidence>
<evidence type="ECO:0000313" key="14">
    <source>
        <dbReference type="Proteomes" id="UP000606786"/>
    </source>
</evidence>
<evidence type="ECO:0000313" key="12">
    <source>
        <dbReference type="EMBL" id="CAD7014849.1"/>
    </source>
</evidence>
<dbReference type="GO" id="GO:0008289">
    <property type="term" value="F:lipid binding"/>
    <property type="evidence" value="ECO:0007669"/>
    <property type="project" value="UniProtKB-KW"/>
</dbReference>
<dbReference type="FunFam" id="2.40.128.20:FF:000003">
    <property type="entry name" value="Apolipoprotein D"/>
    <property type="match status" value="1"/>
</dbReference>
<evidence type="ECO:0000256" key="9">
    <source>
        <dbReference type="ARBA" id="ARBA00023180"/>
    </source>
</evidence>
<dbReference type="PIRSF" id="PIRSF036893">
    <property type="entry name" value="Lipocalin_ApoD"/>
    <property type="match status" value="1"/>
</dbReference>
<dbReference type="OrthoDB" id="2309723at2759"/>
<keyword evidence="9" id="KW-0325">Glycoprotein</keyword>
<dbReference type="InterPro" id="IPR022271">
    <property type="entry name" value="Lipocalin_ApoD"/>
</dbReference>
<dbReference type="EMBL" id="CAJHJT010000056">
    <property type="protein sequence ID" value="CAD7014849.1"/>
    <property type="molecule type" value="Genomic_DNA"/>
</dbReference>
<dbReference type="CDD" id="cd19437">
    <property type="entry name" value="lipocalin_apoD-like"/>
    <property type="match status" value="1"/>
</dbReference>
<dbReference type="InterPro" id="IPR003057">
    <property type="entry name" value="Invtbrt_color"/>
</dbReference>
<name>W8C9C1_CERCA</name>
<dbReference type="GO" id="GO:0031409">
    <property type="term" value="F:pigment binding"/>
    <property type="evidence" value="ECO:0007669"/>
    <property type="project" value="InterPro"/>
</dbReference>
<dbReference type="InterPro" id="IPR000566">
    <property type="entry name" value="Lipocln_cytosolic_FA-bd_dom"/>
</dbReference>
<dbReference type="Pfam" id="PF08212">
    <property type="entry name" value="Lipocalin_2"/>
    <property type="match status" value="1"/>
</dbReference>
<feature type="signal peptide" evidence="10">
    <location>
        <begin position="1"/>
        <end position="19"/>
    </location>
</feature>
<keyword evidence="5" id="KW-0964">Secreted</keyword>
<dbReference type="GO" id="GO:0005737">
    <property type="term" value="C:cytoplasm"/>
    <property type="evidence" value="ECO:0007669"/>
    <property type="project" value="TreeGrafter"/>
</dbReference>
<evidence type="ECO:0000256" key="3">
    <source>
        <dbReference type="ARBA" id="ARBA00019890"/>
    </source>
</evidence>
<reference evidence="12" key="3">
    <citation type="submission" date="2020-11" db="EMBL/GenBank/DDBJ databases">
        <authorList>
            <person name="Whitehead M."/>
        </authorList>
    </citation>
    <scope>NUCLEOTIDE SEQUENCE</scope>
    <source>
        <strain evidence="12">EGII</strain>
    </source>
</reference>
<evidence type="ECO:0000256" key="5">
    <source>
        <dbReference type="ARBA" id="ARBA00022525"/>
    </source>
</evidence>
<comment type="subcellular location">
    <subcellularLocation>
        <location evidence="1">Secreted</location>
    </subcellularLocation>
</comment>
<comment type="similarity">
    <text evidence="2 10">Belongs to the calycin superfamily. Lipocalin family.</text>
</comment>
<dbReference type="PRINTS" id="PR01273">
    <property type="entry name" value="INVTBRTCOLOR"/>
</dbReference>
<reference evidence="13" key="2">
    <citation type="journal article" date="2014" name="BMC Genomics">
        <title>A genomic perspective to assessing quality of mass-reared SIT flies used in Mediterranean fruit fly (Ceratitis capitata) eradication in California.</title>
        <authorList>
            <person name="Calla B."/>
            <person name="Hall B."/>
            <person name="Hou S."/>
            <person name="Geib S.M."/>
        </authorList>
    </citation>
    <scope>NUCLEOTIDE SEQUENCE</scope>
</reference>
<dbReference type="PANTHER" id="PTHR10612:SF34">
    <property type="entry name" value="APOLIPOPROTEIN D"/>
    <property type="match status" value="1"/>
</dbReference>
<proteinExistence type="evidence at transcript level"/>
<dbReference type="SUPFAM" id="SSF50814">
    <property type="entry name" value="Lipocalins"/>
    <property type="match status" value="1"/>
</dbReference>
<evidence type="ECO:0000256" key="1">
    <source>
        <dbReference type="ARBA" id="ARBA00004613"/>
    </source>
</evidence>
<gene>
    <name evidence="13" type="primary">APOD</name>
    <name evidence="12" type="ORF">CCAP1982_LOCUS22816</name>
</gene>
<keyword evidence="14" id="KW-1185">Reference proteome</keyword>
<feature type="chain" id="PRO_5034320826" description="Apolipoprotein D" evidence="10">
    <location>
        <begin position="20"/>
        <end position="198"/>
    </location>
</feature>
<evidence type="ECO:0000256" key="4">
    <source>
        <dbReference type="ARBA" id="ARBA00022448"/>
    </source>
</evidence>
<evidence type="ECO:0000259" key="11">
    <source>
        <dbReference type="Pfam" id="PF08212"/>
    </source>
</evidence>
<keyword evidence="7" id="KW-0446">Lipid-binding</keyword>
<keyword evidence="4" id="KW-0813">Transport</keyword>
<keyword evidence="13" id="KW-0449">Lipoprotein</keyword>
<accession>W8C9C1</accession>
<dbReference type="AlphaFoldDB" id="W8C9C1"/>
<keyword evidence="8" id="KW-1015">Disulfide bond</keyword>